<dbReference type="EMBL" id="HBIN01011025">
    <property type="protein sequence ID" value="CAE0438012.1"/>
    <property type="molecule type" value="Transcribed_RNA"/>
</dbReference>
<reference evidence="1" key="1">
    <citation type="submission" date="2021-01" db="EMBL/GenBank/DDBJ databases">
        <authorList>
            <person name="Corre E."/>
            <person name="Pelletier E."/>
            <person name="Niang G."/>
            <person name="Scheremetjew M."/>
            <person name="Finn R."/>
            <person name="Kale V."/>
            <person name="Holt S."/>
            <person name="Cochrane G."/>
            <person name="Meng A."/>
            <person name="Brown T."/>
            <person name="Cohen L."/>
        </authorList>
    </citation>
    <scope>NUCLEOTIDE SEQUENCE</scope>
    <source>
        <strain evidence="1">GSBS06</strain>
    </source>
</reference>
<name>A0A6S8CTB4_9STRA</name>
<gene>
    <name evidence="1" type="ORF">ASTO00021_LOCUS8264</name>
    <name evidence="2" type="ORF">ASTO00021_LOCUS8266</name>
</gene>
<protein>
    <submittedName>
        <fullName evidence="1">Uncharacterized protein</fullName>
    </submittedName>
</protein>
<evidence type="ECO:0000313" key="2">
    <source>
        <dbReference type="EMBL" id="CAE0438014.1"/>
    </source>
</evidence>
<evidence type="ECO:0000313" key="1">
    <source>
        <dbReference type="EMBL" id="CAE0438012.1"/>
    </source>
</evidence>
<sequence>MSRIDNVEKGLTEVANKAHAMKVRAQQVANSVPPPLYTQDAQWPALLGQFRLLSNQARDLDNVIVDVFKDYVISPTETGHGPNGEPTTLLPDMLRSRKPPDQEQSELDVINRVSEQEAKRLKMNKNRDRGFANANAREKMIKDNVYKYDSALRSAYGSFLAEERDLTSQTKILIEDFYASRLAKPPQGGIALLTYINSGYLGSLKEVKDSTDSSALALL</sequence>
<dbReference type="EMBL" id="HBIN01011027">
    <property type="protein sequence ID" value="CAE0438014.1"/>
    <property type="molecule type" value="Transcribed_RNA"/>
</dbReference>
<proteinExistence type="predicted"/>
<accession>A0A6S8CTB4</accession>
<dbReference type="AlphaFoldDB" id="A0A6S8CTB4"/>
<organism evidence="1">
    <name type="scientific">Aplanochytrium stocchinoi</name>
    <dbReference type="NCBI Taxonomy" id="215587"/>
    <lineage>
        <taxon>Eukaryota</taxon>
        <taxon>Sar</taxon>
        <taxon>Stramenopiles</taxon>
        <taxon>Bigyra</taxon>
        <taxon>Labyrinthulomycetes</taxon>
        <taxon>Thraustochytrida</taxon>
        <taxon>Thraustochytriidae</taxon>
        <taxon>Aplanochytrium</taxon>
    </lineage>
</organism>